<dbReference type="CDD" id="cd22303">
    <property type="entry name" value="cc_LAMB3_C"/>
    <property type="match status" value="1"/>
</dbReference>
<feature type="domain" description="Laminin EGF-like" evidence="15">
    <location>
        <begin position="529"/>
        <end position="578"/>
    </location>
</feature>
<feature type="disulfide bond" evidence="12">
    <location>
        <begin position="401"/>
        <end position="410"/>
    </location>
</feature>
<dbReference type="FunFam" id="2.10.25.10:FF:000333">
    <property type="entry name" value="netrin-4 isoform X2"/>
    <property type="match status" value="1"/>
</dbReference>
<dbReference type="InterPro" id="IPR000742">
    <property type="entry name" value="EGF"/>
</dbReference>
<sequence length="1160" mass="129681">LRRVSSFYSLGLSSFVLAQQDCSRGACYPPTGDLLIGRANQLKASSTCGLTKPESFCTPHGQWQLRCCRCDSRRSYTRTSHRIENVLSSAGPLRWWQSAKDVDEVSLQLDLDRPLQLSDLVLDFRGPRPAGMVIERSMDFGKTWKVYQYLSDDCAVTFPLVKQGSPQNLEDVRCQEMQPSTRLPATEKVQFRPLEMTSRVAMPQSQKINYLAGFTNLRVNFTKLARPSRVGYRSPDAFYALSEMRVQGSCFCFGHADRCTAGNTYPAYQGNQVEVFETCVCQHNTVGPNCERCADFYSDQPWRPADDRNPNECKRCNCNNHSQRCHFDQGLFESTGGVSGGVCDDCRDNTMGRNCESCKPHYFRNPLQDITHRDACISCECDPDGSIDGGMCDPVTGRCRCKENVEGERCDRCKAGFSQLAASNPQGCRRCVCNPLGSRSGGTCEEETGHCVCLPNVIGQACDQCAANYWNMISGQGCQPCGCDPANSYSLQCNQFTGQCLCKPGFGGLKCTACPDKTYGNLRTGCLSCDCNFLGTEGAGCDKVTGQCLCKAGMMGRRCDQCGRGYCNEYSNCVQCHPCFQSFDNEIGNIVIRQGSLYNMSAHLEGTRDQDLGPRISRIEKQLTEIQRSVTKPLLTEMEMAVVKNNLQRIKKDFQDIYFGLPLVDRTQYLRQQLSDLEHDLRNLEFQYQNKKKQFDNILNVNPSGAFNTINSAYEISADADNRVSAASGMTDKSSKTRKNVETLMDEIKTDLTKLEDLKNELYSPNLTPTANQICGDFRSDPCTPEHCDGALCEGVKNVTCDTMTYCRGTMPLARNAIDTAKKTSSELQSLNTQLQESARKIRETENVADRVKDDAQRLADQVSSTRAQMNQDLQQIRGFIQNVRDFLMAPDTDPSSIQKVSDYVLSLQLPSGSGKISNMLQEIQDVVKKLPNVKEVLAQTQQDVERAKELQQQAEDARDKANAVEGNVDKVAENLQEANAALQEAGKVTKNSQFALQEIQNQISQIQDVLSNSEDGLEYVASRLGTLNNGITQLHHKTDQNQEEAKKAQQLAFYTEDTAAKAEQDFALVNKKYKELQKQVGKLAPPDTTERVRKLQQEAEGLMKKSTDMIDKIDGIETELEEGYQMLRDRSASLEDLEKKVRKIKESIWKKVEYYSTCK</sequence>
<dbReference type="InterPro" id="IPR008211">
    <property type="entry name" value="Laminin_N"/>
</dbReference>
<dbReference type="GO" id="GO:0034446">
    <property type="term" value="P:substrate adhesion-dependent cell spreading"/>
    <property type="evidence" value="ECO:0007669"/>
    <property type="project" value="TreeGrafter"/>
</dbReference>
<evidence type="ECO:0000256" key="14">
    <source>
        <dbReference type="SAM" id="SignalP"/>
    </source>
</evidence>
<dbReference type="GO" id="GO:0070831">
    <property type="term" value="P:basement membrane assembly"/>
    <property type="evidence" value="ECO:0007669"/>
    <property type="project" value="TreeGrafter"/>
</dbReference>
<feature type="chain" id="PRO_5003580503" evidence="14">
    <location>
        <begin position="19"/>
        <end position="1160"/>
    </location>
</feature>
<dbReference type="Gene3D" id="1.10.287.950">
    <property type="entry name" value="Methyl-accepting chemotaxis protein"/>
    <property type="match status" value="1"/>
</dbReference>
<gene>
    <name evidence="17" type="primary">LAMB3</name>
</gene>
<evidence type="ECO:0000256" key="13">
    <source>
        <dbReference type="SAM" id="Coils"/>
    </source>
</evidence>
<dbReference type="PROSITE" id="PS50027">
    <property type="entry name" value="EGF_LAM_2"/>
    <property type="match status" value="5"/>
</dbReference>
<accession>H3BH30</accession>
<feature type="domain" description="Laminin EGF-like" evidence="15">
    <location>
        <begin position="316"/>
        <end position="378"/>
    </location>
</feature>
<feature type="domain" description="Laminin N-terminal" evidence="16">
    <location>
        <begin position="23"/>
        <end position="249"/>
    </location>
</feature>
<evidence type="ECO:0000256" key="8">
    <source>
        <dbReference type="ARBA" id="ARBA00023054"/>
    </source>
</evidence>
<feature type="disulfide bond" evidence="12">
    <location>
        <begin position="346"/>
        <end position="355"/>
    </location>
</feature>
<keyword evidence="8 13" id="KW-0175">Coiled coil</keyword>
<dbReference type="GO" id="GO:0043256">
    <property type="term" value="C:laminin complex"/>
    <property type="evidence" value="ECO:0007669"/>
    <property type="project" value="TreeGrafter"/>
</dbReference>
<dbReference type="PROSITE" id="PS01248">
    <property type="entry name" value="EGF_LAM_1"/>
    <property type="match status" value="2"/>
</dbReference>
<evidence type="ECO:0000256" key="11">
    <source>
        <dbReference type="ARBA" id="ARBA00023292"/>
    </source>
</evidence>
<feature type="domain" description="Laminin EGF-like" evidence="15">
    <location>
        <begin position="431"/>
        <end position="480"/>
    </location>
</feature>
<dbReference type="GeneTree" id="ENSGT00940000160731"/>
<dbReference type="GO" id="GO:0016477">
    <property type="term" value="P:cell migration"/>
    <property type="evidence" value="ECO:0007669"/>
    <property type="project" value="TreeGrafter"/>
</dbReference>
<dbReference type="Proteomes" id="UP000008672">
    <property type="component" value="Unassembled WGS sequence"/>
</dbReference>
<evidence type="ECO:0000313" key="17">
    <source>
        <dbReference type="Ensembl" id="ENSLACP00000021201.1"/>
    </source>
</evidence>
<feature type="coiled-coil region" evidence="13">
    <location>
        <begin position="931"/>
        <end position="1017"/>
    </location>
</feature>
<dbReference type="CDD" id="cd00055">
    <property type="entry name" value="EGF_Lam"/>
    <property type="match status" value="6"/>
</dbReference>
<protein>
    <submittedName>
        <fullName evidence="17">Laminin subunit beta 3</fullName>
    </submittedName>
</protein>
<feature type="signal peptide" evidence="14">
    <location>
        <begin position="1"/>
        <end position="18"/>
    </location>
</feature>
<evidence type="ECO:0000256" key="5">
    <source>
        <dbReference type="ARBA" id="ARBA00022737"/>
    </source>
</evidence>
<dbReference type="SUPFAM" id="SSF57196">
    <property type="entry name" value="EGF/Laminin"/>
    <property type="match status" value="6"/>
</dbReference>
<feature type="disulfide bond" evidence="12">
    <location>
        <begin position="531"/>
        <end position="548"/>
    </location>
</feature>
<evidence type="ECO:0000256" key="2">
    <source>
        <dbReference type="ARBA" id="ARBA00022525"/>
    </source>
</evidence>
<dbReference type="GO" id="GO:0009887">
    <property type="term" value="P:animal organ morphogenesis"/>
    <property type="evidence" value="ECO:0007669"/>
    <property type="project" value="TreeGrafter"/>
</dbReference>
<dbReference type="FunFam" id="2.60.120.260:FF:000073">
    <property type="entry name" value="Laminin subunit beta 3"/>
    <property type="match status" value="1"/>
</dbReference>
<evidence type="ECO:0000256" key="6">
    <source>
        <dbReference type="ARBA" id="ARBA00022869"/>
    </source>
</evidence>
<dbReference type="PANTHER" id="PTHR10574">
    <property type="entry name" value="NETRIN/LAMININ-RELATED"/>
    <property type="match status" value="1"/>
</dbReference>
<dbReference type="Gene3D" id="2.170.300.10">
    <property type="entry name" value="Tie2 ligand-binding domain superfamily"/>
    <property type="match status" value="1"/>
</dbReference>
<evidence type="ECO:0000313" key="18">
    <source>
        <dbReference type="Proteomes" id="UP000008672"/>
    </source>
</evidence>
<keyword evidence="18" id="KW-1185">Reference proteome</keyword>
<keyword evidence="11 12" id="KW-0424">Laminin EGF-like domain</keyword>
<dbReference type="FunFam" id="2.170.300.10:FF:000001">
    <property type="entry name" value="Laminin subunit beta-1"/>
    <property type="match status" value="1"/>
</dbReference>
<dbReference type="InterPro" id="IPR056863">
    <property type="entry name" value="LMN_ATRN_NET-like_EGF"/>
</dbReference>
<feature type="coiled-coil region" evidence="13">
    <location>
        <begin position="667"/>
        <end position="694"/>
    </location>
</feature>
<feature type="disulfide bond" evidence="12">
    <location>
        <begin position="502"/>
        <end position="511"/>
    </location>
</feature>
<dbReference type="SMART" id="SM00180">
    <property type="entry name" value="EGF_Lam"/>
    <property type="match status" value="6"/>
</dbReference>
<dbReference type="EMBL" id="AFYH01009444">
    <property type="status" value="NOT_ANNOTATED_CDS"/>
    <property type="molecule type" value="Genomic_DNA"/>
</dbReference>
<keyword evidence="4 14" id="KW-0732">Signal</keyword>
<dbReference type="Gene3D" id="2.10.25.10">
    <property type="entry name" value="Laminin"/>
    <property type="match status" value="4"/>
</dbReference>
<proteinExistence type="predicted"/>
<dbReference type="OMA" id="ACISCEC"/>
<name>H3BH30_LATCH</name>
<dbReference type="EMBL" id="AFYH01009441">
    <property type="status" value="NOT_ANNOTATED_CDS"/>
    <property type="molecule type" value="Genomic_DNA"/>
</dbReference>
<evidence type="ECO:0000256" key="1">
    <source>
        <dbReference type="ARBA" id="ARBA00004302"/>
    </source>
</evidence>
<comment type="caution">
    <text evidence="12">Lacks conserved residue(s) required for the propagation of feature annotation.</text>
</comment>
<evidence type="ECO:0000256" key="9">
    <source>
        <dbReference type="ARBA" id="ARBA00023157"/>
    </source>
</evidence>
<dbReference type="GO" id="GO:0009888">
    <property type="term" value="P:tissue development"/>
    <property type="evidence" value="ECO:0007669"/>
    <property type="project" value="TreeGrafter"/>
</dbReference>
<keyword evidence="9 12" id="KW-1015">Disulfide bond</keyword>
<feature type="disulfide bond" evidence="12">
    <location>
        <begin position="453"/>
        <end position="462"/>
    </location>
</feature>
<dbReference type="HOGENOM" id="CLU_001560_0_0_1"/>
<reference evidence="18" key="1">
    <citation type="submission" date="2011-08" db="EMBL/GenBank/DDBJ databases">
        <title>The draft genome of Latimeria chalumnae.</title>
        <authorList>
            <person name="Di Palma F."/>
            <person name="Alfoldi J."/>
            <person name="Johnson J."/>
            <person name="Berlin A."/>
            <person name="Gnerre S."/>
            <person name="Jaffe D."/>
            <person name="MacCallum I."/>
            <person name="Young S."/>
            <person name="Walker B.J."/>
            <person name="Lander E."/>
            <person name="Lindblad-Toh K."/>
        </authorList>
    </citation>
    <scope>NUCLEOTIDE SEQUENCE [LARGE SCALE GENOMIC DNA]</scope>
    <source>
        <strain evidence="18">Wild caught</strain>
    </source>
</reference>
<dbReference type="PANTHER" id="PTHR10574:SF268">
    <property type="entry name" value="LAMININ SUBUNIT BETA-3"/>
    <property type="match status" value="1"/>
</dbReference>
<keyword evidence="10" id="KW-0325">Glycoprotein</keyword>
<evidence type="ECO:0000256" key="10">
    <source>
        <dbReference type="ARBA" id="ARBA00023180"/>
    </source>
</evidence>
<evidence type="ECO:0000259" key="15">
    <source>
        <dbReference type="PROSITE" id="PS50027"/>
    </source>
</evidence>
<keyword evidence="5" id="KW-0677">Repeat</keyword>
<comment type="subcellular location">
    <subcellularLocation>
        <location evidence="1">Secreted</location>
        <location evidence="1">Extracellular space</location>
        <location evidence="1">Extracellular matrix</location>
        <location evidence="1">Basement membrane</location>
    </subcellularLocation>
</comment>
<feature type="disulfide bond" evidence="12">
    <location>
        <begin position="483"/>
        <end position="500"/>
    </location>
</feature>
<dbReference type="PROSITE" id="PS51117">
    <property type="entry name" value="LAMININ_NTER"/>
    <property type="match status" value="1"/>
</dbReference>
<feature type="disulfide bond" evidence="12">
    <location>
        <begin position="550"/>
        <end position="559"/>
    </location>
</feature>
<feature type="domain" description="Laminin EGF-like" evidence="15">
    <location>
        <begin position="379"/>
        <end position="430"/>
    </location>
</feature>
<dbReference type="Pfam" id="PF24973">
    <property type="entry name" value="EGF_LMN_ATRN"/>
    <property type="match status" value="1"/>
</dbReference>
<dbReference type="InParanoid" id="H3BH30"/>
<dbReference type="SUPFAM" id="SSF57997">
    <property type="entry name" value="Tropomyosin"/>
    <property type="match status" value="1"/>
</dbReference>
<dbReference type="EMBL" id="AFYH01009443">
    <property type="status" value="NOT_ANNOTATED_CDS"/>
    <property type="molecule type" value="Genomic_DNA"/>
</dbReference>
<evidence type="ECO:0000259" key="16">
    <source>
        <dbReference type="PROSITE" id="PS51117"/>
    </source>
</evidence>
<dbReference type="GO" id="GO:0007411">
    <property type="term" value="P:axon guidance"/>
    <property type="evidence" value="ECO:0007669"/>
    <property type="project" value="TreeGrafter"/>
</dbReference>
<evidence type="ECO:0000256" key="7">
    <source>
        <dbReference type="ARBA" id="ARBA00022889"/>
    </source>
</evidence>
<keyword evidence="2" id="KW-0964">Secreted</keyword>
<dbReference type="Pfam" id="PF00055">
    <property type="entry name" value="Laminin_N"/>
    <property type="match status" value="1"/>
</dbReference>
<feature type="disulfide bond" evidence="12">
    <location>
        <begin position="481"/>
        <end position="493"/>
    </location>
</feature>
<feature type="disulfide bond" evidence="12">
    <location>
        <begin position="562"/>
        <end position="576"/>
    </location>
</feature>
<feature type="domain" description="Laminin EGF-like" evidence="15">
    <location>
        <begin position="481"/>
        <end position="528"/>
    </location>
</feature>
<dbReference type="AlphaFoldDB" id="H3BH30"/>
<dbReference type="STRING" id="7897.ENSLACP00000021201"/>
<dbReference type="Pfam" id="PF23219">
    <property type="entry name" value="LAMB1"/>
    <property type="match status" value="1"/>
</dbReference>
<dbReference type="FunFam" id="2.10.25.10:FF:000224">
    <property type="entry name" value="Usherin"/>
    <property type="match status" value="1"/>
</dbReference>
<organism evidence="17 18">
    <name type="scientific">Latimeria chalumnae</name>
    <name type="common">Coelacanth</name>
    <dbReference type="NCBI Taxonomy" id="7897"/>
    <lineage>
        <taxon>Eukaryota</taxon>
        <taxon>Metazoa</taxon>
        <taxon>Chordata</taxon>
        <taxon>Craniata</taxon>
        <taxon>Vertebrata</taxon>
        <taxon>Euteleostomi</taxon>
        <taxon>Coelacanthiformes</taxon>
        <taxon>Coelacanthidae</taxon>
        <taxon>Latimeria</taxon>
    </lineage>
</organism>
<dbReference type="eggNOG" id="KOG0994">
    <property type="taxonomic scope" value="Eukaryota"/>
</dbReference>
<dbReference type="InterPro" id="IPR002049">
    <property type="entry name" value="LE_dom"/>
</dbReference>
<evidence type="ECO:0000256" key="4">
    <source>
        <dbReference type="ARBA" id="ARBA00022729"/>
    </source>
</evidence>
<reference evidence="17" key="2">
    <citation type="submission" date="2025-08" db="UniProtKB">
        <authorList>
            <consortium name="Ensembl"/>
        </authorList>
    </citation>
    <scope>IDENTIFICATION</scope>
</reference>
<dbReference type="FunCoup" id="H3BH30">
    <property type="interactions" value="367"/>
</dbReference>
<dbReference type="PRINTS" id="PR00011">
    <property type="entry name" value="EGFLAMININ"/>
</dbReference>
<keyword evidence="7" id="KW-0130">Cell adhesion</keyword>
<dbReference type="Bgee" id="ENSLACG00000018625">
    <property type="expression patterns" value="Expressed in pectoral fin and 5 other cell types or tissues"/>
</dbReference>
<dbReference type="Gene3D" id="2.60.120.260">
    <property type="entry name" value="Galactose-binding domain-like"/>
    <property type="match status" value="1"/>
</dbReference>
<evidence type="ECO:0000256" key="3">
    <source>
        <dbReference type="ARBA" id="ARBA00022530"/>
    </source>
</evidence>
<dbReference type="FunFam" id="2.10.25.10:FF:000084">
    <property type="entry name" value="Laminin subunit alpha 3"/>
    <property type="match status" value="1"/>
</dbReference>
<dbReference type="Pfam" id="PF00053">
    <property type="entry name" value="EGF_laminin"/>
    <property type="match status" value="5"/>
</dbReference>
<dbReference type="Ensembl" id="ENSLACT00000021341.1">
    <property type="protein sequence ID" value="ENSLACP00000021201.1"/>
    <property type="gene ID" value="ENSLACG00000018625.1"/>
</dbReference>
<feature type="disulfide bond" evidence="12">
    <location>
        <begin position="529"/>
        <end position="541"/>
    </location>
</feature>
<dbReference type="PROSITE" id="PS00022">
    <property type="entry name" value="EGF_1"/>
    <property type="match status" value="1"/>
</dbReference>
<keyword evidence="3" id="KW-0272">Extracellular matrix</keyword>
<reference evidence="17" key="3">
    <citation type="submission" date="2025-09" db="UniProtKB">
        <authorList>
            <consortium name="Ensembl"/>
        </authorList>
    </citation>
    <scope>IDENTIFICATION</scope>
</reference>
<evidence type="ECO:0000256" key="12">
    <source>
        <dbReference type="PROSITE-ProRule" id="PRU00460"/>
    </source>
</evidence>
<keyword evidence="6" id="KW-0084">Basement membrane</keyword>
<dbReference type="EMBL" id="AFYH01009442">
    <property type="status" value="NOT_ANNOTATED_CDS"/>
    <property type="molecule type" value="Genomic_DNA"/>
</dbReference>
<dbReference type="InterPro" id="IPR056558">
    <property type="entry name" value="LAMB1-4_helical"/>
</dbReference>
<dbReference type="InterPro" id="IPR050440">
    <property type="entry name" value="Laminin/Netrin_ECM"/>
</dbReference>
<dbReference type="SMART" id="SM00136">
    <property type="entry name" value="LamNT"/>
    <property type="match status" value="1"/>
</dbReference>
<feature type="coiled-coil region" evidence="13">
    <location>
        <begin position="821"/>
        <end position="869"/>
    </location>
</feature>